<dbReference type="GeneID" id="94446085"/>
<dbReference type="Proteomes" id="UP000033572">
    <property type="component" value="Unassembled WGS sequence"/>
</dbReference>
<organism evidence="1 2">
    <name type="scientific">Microbacterium foliorum</name>
    <dbReference type="NCBI Taxonomy" id="104336"/>
    <lineage>
        <taxon>Bacteria</taxon>
        <taxon>Bacillati</taxon>
        <taxon>Actinomycetota</taxon>
        <taxon>Actinomycetes</taxon>
        <taxon>Micrococcales</taxon>
        <taxon>Microbacteriaceae</taxon>
        <taxon>Microbacterium</taxon>
    </lineage>
</organism>
<evidence type="ECO:0000313" key="2">
    <source>
        <dbReference type="Proteomes" id="UP000033572"/>
    </source>
</evidence>
<keyword evidence="2" id="KW-1185">Reference proteome</keyword>
<evidence type="ECO:0000313" key="1">
    <source>
        <dbReference type="EMBL" id="KJL23151.1"/>
    </source>
</evidence>
<comment type="caution">
    <text evidence="1">The sequence shown here is derived from an EMBL/GenBank/DDBJ whole genome shotgun (WGS) entry which is preliminary data.</text>
</comment>
<accession>A0A0F0KV71</accession>
<proteinExistence type="predicted"/>
<dbReference type="RefSeq" id="WP_156149267.1">
    <property type="nucleotide sequence ID" value="NZ_CP031425.1"/>
</dbReference>
<dbReference type="PATRIC" id="fig|104336.4.peg.1118"/>
<dbReference type="EMBL" id="JYIU01000036">
    <property type="protein sequence ID" value="KJL23151.1"/>
    <property type="molecule type" value="Genomic_DNA"/>
</dbReference>
<reference evidence="1 2" key="1">
    <citation type="submission" date="2015-02" db="EMBL/GenBank/DDBJ databases">
        <title>Draft genome sequences of ten Microbacterium spp. with emphasis on heavy metal contaminated environments.</title>
        <authorList>
            <person name="Corretto E."/>
        </authorList>
    </citation>
    <scope>NUCLEOTIDE SEQUENCE [LARGE SCALE GENOMIC DNA]</scope>
    <source>
        <strain evidence="1 2">DSM 12966</strain>
    </source>
</reference>
<dbReference type="AlphaFoldDB" id="A0A0F0KV71"/>
<sequence length="214" mass="23249">MPSSTPDLSRFANLLEEAESAFLTDTSYGVAVAEAASAMQIAKEHREDPEELRATVLRLHAQGAGVSEIKKVAHTTQEKIAAILQDAPERPQEARSATYEGEVEPLPAPRPVIPSKRLQKWVPQPLADNDERHGTTNGYRNYSCRCLRCSLAQKEAKRLERLEGPKGTRRAKAVHGTTSKYSAGCRCQDCKDAAATYAREKRASSGGGTATSKG</sequence>
<gene>
    <name evidence="1" type="ORF">RN50_01089</name>
</gene>
<name>A0A0F0KV71_9MICO</name>
<protein>
    <submittedName>
        <fullName evidence="1">Uncharacterized protein</fullName>
    </submittedName>
</protein>